<organism evidence="1 2">
    <name type="scientific">Magallana gigas</name>
    <name type="common">Pacific oyster</name>
    <name type="synonym">Crassostrea gigas</name>
    <dbReference type="NCBI Taxonomy" id="29159"/>
    <lineage>
        <taxon>Eukaryota</taxon>
        <taxon>Metazoa</taxon>
        <taxon>Spiralia</taxon>
        <taxon>Lophotrochozoa</taxon>
        <taxon>Mollusca</taxon>
        <taxon>Bivalvia</taxon>
        <taxon>Autobranchia</taxon>
        <taxon>Pteriomorphia</taxon>
        <taxon>Ostreida</taxon>
        <taxon>Ostreoidea</taxon>
        <taxon>Ostreidae</taxon>
        <taxon>Magallana</taxon>
    </lineage>
</organism>
<protein>
    <submittedName>
        <fullName evidence="1">Uncharacterized protein</fullName>
    </submittedName>
</protein>
<dbReference type="EnsemblMetazoa" id="G31773.1">
    <property type="protein sequence ID" value="G31773.1:cds"/>
    <property type="gene ID" value="G31773"/>
</dbReference>
<evidence type="ECO:0000313" key="2">
    <source>
        <dbReference type="Proteomes" id="UP000005408"/>
    </source>
</evidence>
<reference evidence="1" key="1">
    <citation type="submission" date="2022-08" db="UniProtKB">
        <authorList>
            <consortium name="EnsemblMetazoa"/>
        </authorList>
    </citation>
    <scope>IDENTIFICATION</scope>
    <source>
        <strain evidence="1">05x7-T-G4-1.051#20</strain>
    </source>
</reference>
<evidence type="ECO:0000313" key="1">
    <source>
        <dbReference type="EnsemblMetazoa" id="G31773.1:cds"/>
    </source>
</evidence>
<dbReference type="AlphaFoldDB" id="A0A8W8M545"/>
<name>A0A8W8M545_MAGGI</name>
<accession>A0A8W8M545</accession>
<keyword evidence="2" id="KW-1185">Reference proteome</keyword>
<sequence length="790" mass="90296">MDNSKLNPESGHATSISNAKNTTVRDDVVKISNQLEDLQILTSNLNLDTREDWEKRRSIVQETVRCLDLMHQVFDNSNDDQCTDYGEPFEVFVHTFKISKHICEIVCKLCIHITLRFSSKNIQLCAGICDIPSTLYEVLQSFKTIITTVLSHDDCPYRTETIKRRNSIQKTCTDFNIFVCNEMKIALKVMKRSKFRPKEGFKPLLASVVKQFYYMGIGCGLLRVLLACDSRSNSEIENPSNPLARDFKEMLKLSACLLINGRYALRSLSYKEDSACEVNLVCDQIRDLKNAIDSGIGELDYRLKITEAMSLKICKLFDLGDVCLPEGHQQIEDVTIISSSDFERFLEYDESKENGSDFDGFQEKDDLDDESLKRIAVEEIEDILLGSDVDKSEILHVFKMEGFKSSVKICIDNQSEFIRSKIDGKVFKKGRWISARDVVIKGNRVSMTISPGEFFIVHYRFPKYQKTFSKQNMREGPTISLPAAKCSVMLPPSDVDRDVTFTCKIHLTDENRIKEYQEENPEEYGDVSVMNGVQMESTEEIKKGFVEFQRGGGGPPNDTVYFRFMTSGSGFNCWEYDKVEPKVQNNKLIFEVDIDDHSNHDCKKSYIVGIENVQSNKKKSDKILDIFLTLLGFKAQCKLLTLYMVPEDQDATINLCVLCVESKGFDLSDQASKYIRNKWIRIEEFDESSDFLITPGEVIRLGFRGNVGLKEVDPPVITFIKKGSCFARVKLHCLDKNNPTGYVQMDLNDQTLDSKQLDWNYLLRKWKYGPQSRSEEPVVEIKGSSHCSIL</sequence>
<dbReference type="Proteomes" id="UP000005408">
    <property type="component" value="Unassembled WGS sequence"/>
</dbReference>
<proteinExistence type="predicted"/>
<dbReference type="OrthoDB" id="6208581at2759"/>